<dbReference type="Proteomes" id="UP000001194">
    <property type="component" value="Unassembled WGS sequence"/>
</dbReference>
<dbReference type="HOGENOM" id="CLU_1627371_0_0_1"/>
<evidence type="ECO:0000256" key="1">
    <source>
        <dbReference type="SAM" id="MobiDB-lite"/>
    </source>
</evidence>
<feature type="region of interest" description="Disordered" evidence="1">
    <location>
        <begin position="91"/>
        <end position="147"/>
    </location>
</feature>
<proteinExistence type="predicted"/>
<accession>B0E142</accession>
<gene>
    <name evidence="2" type="ORF">LACBIDRAFT_335022</name>
</gene>
<organism evidence="3">
    <name type="scientific">Laccaria bicolor (strain S238N-H82 / ATCC MYA-4686)</name>
    <name type="common">Bicoloured deceiver</name>
    <name type="synonym">Laccaria laccata var. bicolor</name>
    <dbReference type="NCBI Taxonomy" id="486041"/>
    <lineage>
        <taxon>Eukaryota</taxon>
        <taxon>Fungi</taxon>
        <taxon>Dikarya</taxon>
        <taxon>Basidiomycota</taxon>
        <taxon>Agaricomycotina</taxon>
        <taxon>Agaricomycetes</taxon>
        <taxon>Agaricomycetidae</taxon>
        <taxon>Agaricales</taxon>
        <taxon>Agaricineae</taxon>
        <taxon>Hydnangiaceae</taxon>
        <taxon>Laccaria</taxon>
    </lineage>
</organism>
<protein>
    <submittedName>
        <fullName evidence="2">Predicted protein</fullName>
    </submittedName>
</protein>
<keyword evidence="3" id="KW-1185">Reference proteome</keyword>
<dbReference type="RefSeq" id="XP_001889914.1">
    <property type="nucleotide sequence ID" value="XM_001889879.1"/>
</dbReference>
<name>B0E142_LACBS</name>
<sequence length="163" mass="18481">MVKNDLDIYPLPISVLTLDHNYMEGKDLMMLGYVAKSHSTKFEMNRGTLQNFKFGRERDPMHVDTNVTQCDLVTFLLASTDNQRQLLHLTTTSPPCVTQPPTTRRRPQSRRSAPTKVDETMTTTSSRTNHNHPDITGTTRQRHVTNSQAHEIDGALVAAIYIM</sequence>
<reference evidence="2 3" key="1">
    <citation type="journal article" date="2008" name="Nature">
        <title>The genome of Laccaria bicolor provides insights into mycorrhizal symbiosis.</title>
        <authorList>
            <person name="Martin F."/>
            <person name="Aerts A."/>
            <person name="Ahren D."/>
            <person name="Brun A."/>
            <person name="Danchin E.G.J."/>
            <person name="Duchaussoy F."/>
            <person name="Gibon J."/>
            <person name="Kohler A."/>
            <person name="Lindquist E."/>
            <person name="Pereda V."/>
            <person name="Salamov A."/>
            <person name="Shapiro H.J."/>
            <person name="Wuyts J."/>
            <person name="Blaudez D."/>
            <person name="Buee M."/>
            <person name="Brokstein P."/>
            <person name="Canbaeck B."/>
            <person name="Cohen D."/>
            <person name="Courty P.E."/>
            <person name="Coutinho P.M."/>
            <person name="Delaruelle C."/>
            <person name="Detter J.C."/>
            <person name="Deveau A."/>
            <person name="DiFazio S."/>
            <person name="Duplessis S."/>
            <person name="Fraissinet-Tachet L."/>
            <person name="Lucic E."/>
            <person name="Frey-Klett P."/>
            <person name="Fourrey C."/>
            <person name="Feussner I."/>
            <person name="Gay G."/>
            <person name="Grimwood J."/>
            <person name="Hoegger P.J."/>
            <person name="Jain P."/>
            <person name="Kilaru S."/>
            <person name="Labbe J."/>
            <person name="Lin Y.C."/>
            <person name="Legue V."/>
            <person name="Le Tacon F."/>
            <person name="Marmeisse R."/>
            <person name="Melayah D."/>
            <person name="Montanini B."/>
            <person name="Muratet M."/>
            <person name="Nehls U."/>
            <person name="Niculita-Hirzel H."/>
            <person name="Oudot-Le Secq M.P."/>
            <person name="Peter M."/>
            <person name="Quesneville H."/>
            <person name="Rajashekar B."/>
            <person name="Reich M."/>
            <person name="Rouhier N."/>
            <person name="Schmutz J."/>
            <person name="Yin T."/>
            <person name="Chalot M."/>
            <person name="Henrissat B."/>
            <person name="Kuees U."/>
            <person name="Lucas S."/>
            <person name="Van de Peer Y."/>
            <person name="Podila G.K."/>
            <person name="Polle A."/>
            <person name="Pukkila P.J."/>
            <person name="Richardson P.M."/>
            <person name="Rouze P."/>
            <person name="Sanders I.R."/>
            <person name="Stajich J.E."/>
            <person name="Tunlid A."/>
            <person name="Tuskan G."/>
            <person name="Grigoriev I.V."/>
        </authorList>
    </citation>
    <scope>NUCLEOTIDE SEQUENCE [LARGE SCALE GENOMIC DNA]</scope>
    <source>
        <strain evidence="3">S238N-H82 / ATCC MYA-4686</strain>
    </source>
</reference>
<feature type="compositionally biased region" description="Polar residues" evidence="1">
    <location>
        <begin position="136"/>
        <end position="147"/>
    </location>
</feature>
<dbReference type="EMBL" id="DS547164">
    <property type="protein sequence ID" value="EDQ99459.1"/>
    <property type="molecule type" value="Genomic_DNA"/>
</dbReference>
<dbReference type="AlphaFoldDB" id="B0E142"/>
<dbReference type="InParanoid" id="B0E142"/>
<dbReference type="GeneID" id="6085543"/>
<evidence type="ECO:0000313" key="3">
    <source>
        <dbReference type="Proteomes" id="UP000001194"/>
    </source>
</evidence>
<dbReference type="KEGG" id="lbc:LACBIDRAFT_335022"/>
<evidence type="ECO:0000313" key="2">
    <source>
        <dbReference type="EMBL" id="EDQ99459.1"/>
    </source>
</evidence>